<reference evidence="1" key="1">
    <citation type="submission" date="2022-07" db="EMBL/GenBank/DDBJ databases">
        <title>Phylogenomic reconstructions and comparative analyses of Kickxellomycotina fungi.</title>
        <authorList>
            <person name="Reynolds N.K."/>
            <person name="Stajich J.E."/>
            <person name="Barry K."/>
            <person name="Grigoriev I.V."/>
            <person name="Crous P."/>
            <person name="Smith M.E."/>
        </authorList>
    </citation>
    <scope>NUCLEOTIDE SEQUENCE</scope>
    <source>
        <strain evidence="1">NRRL 5244</strain>
    </source>
</reference>
<organism evidence="1 2">
    <name type="scientific">Linderina macrospora</name>
    <dbReference type="NCBI Taxonomy" id="4868"/>
    <lineage>
        <taxon>Eukaryota</taxon>
        <taxon>Fungi</taxon>
        <taxon>Fungi incertae sedis</taxon>
        <taxon>Zoopagomycota</taxon>
        <taxon>Kickxellomycotina</taxon>
        <taxon>Kickxellomycetes</taxon>
        <taxon>Kickxellales</taxon>
        <taxon>Kickxellaceae</taxon>
        <taxon>Linderina</taxon>
    </lineage>
</organism>
<proteinExistence type="predicted"/>
<sequence length="140" mass="15679">MTLPEQPTQPGQIPRREFTKEQFAQLVSRAGEFTPEQKAQFMAQMNISLGQLLPVVPEGLFTGAYALGLENANGLIALYSNWHLLNPHAKRFLELAMEPLSSSAHTTAPQPQSLVCIYILLQLEERCHRFGVHSFHVAHC</sequence>
<gene>
    <name evidence="1" type="ORF">FBU59_000378</name>
</gene>
<evidence type="ECO:0000313" key="1">
    <source>
        <dbReference type="EMBL" id="KAJ1951058.1"/>
    </source>
</evidence>
<dbReference type="Proteomes" id="UP001150603">
    <property type="component" value="Unassembled WGS sequence"/>
</dbReference>
<accession>A0ACC1JH90</accession>
<dbReference type="EMBL" id="JANBPW010000068">
    <property type="protein sequence ID" value="KAJ1951058.1"/>
    <property type="molecule type" value="Genomic_DNA"/>
</dbReference>
<keyword evidence="2" id="KW-1185">Reference proteome</keyword>
<comment type="caution">
    <text evidence="1">The sequence shown here is derived from an EMBL/GenBank/DDBJ whole genome shotgun (WGS) entry which is preliminary data.</text>
</comment>
<evidence type="ECO:0000313" key="2">
    <source>
        <dbReference type="Proteomes" id="UP001150603"/>
    </source>
</evidence>
<protein>
    <submittedName>
        <fullName evidence="1">Uncharacterized protein</fullName>
    </submittedName>
</protein>
<name>A0ACC1JH90_9FUNG</name>